<dbReference type="EMBL" id="JAKRRY010000001">
    <property type="protein sequence ID" value="MCW8344544.1"/>
    <property type="molecule type" value="Genomic_DNA"/>
</dbReference>
<proteinExistence type="predicted"/>
<reference evidence="2" key="1">
    <citation type="submission" date="2022-02" db="EMBL/GenBank/DDBJ databases">
        <title>Vibrio sp. nov, a new bacterium isolated from seawater.</title>
        <authorList>
            <person name="Yuan Y."/>
        </authorList>
    </citation>
    <scope>NUCLEOTIDE SEQUENCE</scope>
    <source>
        <strain evidence="2">ZSDZ65</strain>
    </source>
</reference>
<dbReference type="AlphaFoldDB" id="A0A9X3CJY1"/>
<feature type="domain" description="N-acetyltransferase" evidence="1">
    <location>
        <begin position="10"/>
        <end position="169"/>
    </location>
</feature>
<gene>
    <name evidence="2" type="ORF">MD535_00690</name>
</gene>
<dbReference type="RefSeq" id="WP_265672965.1">
    <property type="nucleotide sequence ID" value="NZ_JAKRRY010000001.1"/>
</dbReference>
<organism evidence="2 3">
    <name type="scientific">Vibrio qingdaonensis</name>
    <dbReference type="NCBI Taxonomy" id="2829491"/>
    <lineage>
        <taxon>Bacteria</taxon>
        <taxon>Pseudomonadati</taxon>
        <taxon>Pseudomonadota</taxon>
        <taxon>Gammaproteobacteria</taxon>
        <taxon>Vibrionales</taxon>
        <taxon>Vibrionaceae</taxon>
        <taxon>Vibrio</taxon>
    </lineage>
</organism>
<dbReference type="Pfam" id="PF13302">
    <property type="entry name" value="Acetyltransf_3"/>
    <property type="match status" value="1"/>
</dbReference>
<dbReference type="InterPro" id="IPR016181">
    <property type="entry name" value="Acyl_CoA_acyltransferase"/>
</dbReference>
<sequence>MKIRIESRRLSMRQLNNSDASFFKALHRNKRVTHLCFDTPTDAEIHQRFLHRLPAWHITASHWLCLTIVEKETGKKVGITGFIIDGNKAEVGYLLTPECHGYGFATESLQALLNWAKLHLSYVAFEATVTDGNTQSERVLSKCGFTQVKRVPDAYMIDGQRYDDVIYAL</sequence>
<evidence type="ECO:0000259" key="1">
    <source>
        <dbReference type="PROSITE" id="PS51186"/>
    </source>
</evidence>
<accession>A0A9X3CJY1</accession>
<dbReference type="PANTHER" id="PTHR43792">
    <property type="entry name" value="GNAT FAMILY, PUTATIVE (AFU_ORTHOLOGUE AFUA_3G00765)-RELATED-RELATED"/>
    <property type="match status" value="1"/>
</dbReference>
<evidence type="ECO:0000313" key="2">
    <source>
        <dbReference type="EMBL" id="MCW8344544.1"/>
    </source>
</evidence>
<dbReference type="SUPFAM" id="SSF55729">
    <property type="entry name" value="Acyl-CoA N-acyltransferases (Nat)"/>
    <property type="match status" value="1"/>
</dbReference>
<protein>
    <submittedName>
        <fullName evidence="2">GNAT family N-acetyltransferase</fullName>
    </submittedName>
</protein>
<name>A0A9X3CJY1_9VIBR</name>
<dbReference type="InterPro" id="IPR051531">
    <property type="entry name" value="N-acetyltransferase"/>
</dbReference>
<comment type="caution">
    <text evidence="2">The sequence shown here is derived from an EMBL/GenBank/DDBJ whole genome shotgun (WGS) entry which is preliminary data.</text>
</comment>
<dbReference type="GO" id="GO:0016747">
    <property type="term" value="F:acyltransferase activity, transferring groups other than amino-acyl groups"/>
    <property type="evidence" value="ECO:0007669"/>
    <property type="project" value="InterPro"/>
</dbReference>
<keyword evidence="3" id="KW-1185">Reference proteome</keyword>
<evidence type="ECO:0000313" key="3">
    <source>
        <dbReference type="Proteomes" id="UP001155587"/>
    </source>
</evidence>
<dbReference type="PROSITE" id="PS51186">
    <property type="entry name" value="GNAT"/>
    <property type="match status" value="1"/>
</dbReference>
<dbReference type="PANTHER" id="PTHR43792:SF1">
    <property type="entry name" value="N-ACETYLTRANSFERASE DOMAIN-CONTAINING PROTEIN"/>
    <property type="match status" value="1"/>
</dbReference>
<dbReference type="InterPro" id="IPR000182">
    <property type="entry name" value="GNAT_dom"/>
</dbReference>
<dbReference type="Gene3D" id="3.40.630.30">
    <property type="match status" value="1"/>
</dbReference>
<dbReference type="Proteomes" id="UP001155587">
    <property type="component" value="Unassembled WGS sequence"/>
</dbReference>